<sequence length="139" mass="15850">MTKGFATISPECEEVFDEVKETDNLDYVIYEASAHDKKITVAASGKYKEYSEVLTHFKEDTPRYAVIDVKYDSPSGDGQRHKLAFITWVPEAASIHDKSYYTTNKDHLYRALLDISVHVQAHTLAELDHAAIMKHFKVL</sequence>
<evidence type="ECO:0000256" key="1">
    <source>
        <dbReference type="ARBA" id="ARBA00004109"/>
    </source>
</evidence>
<dbReference type="PANTHER" id="PTHR11913">
    <property type="entry name" value="COFILIN-RELATED"/>
    <property type="match status" value="1"/>
</dbReference>
<evidence type="ECO:0000256" key="4">
    <source>
        <dbReference type="ARBA" id="ARBA00023203"/>
    </source>
</evidence>
<proteinExistence type="inferred from homology"/>
<evidence type="ECO:0000256" key="5">
    <source>
        <dbReference type="ARBA" id="ARBA00032427"/>
    </source>
</evidence>
<name>A0A1V6TZD6_9EURO</name>
<evidence type="ECO:0000259" key="6">
    <source>
        <dbReference type="PROSITE" id="PS51263"/>
    </source>
</evidence>
<evidence type="ECO:0000256" key="2">
    <source>
        <dbReference type="ARBA" id="ARBA00006844"/>
    </source>
</evidence>
<keyword evidence="4" id="KW-0009">Actin-binding</keyword>
<dbReference type="InterPro" id="IPR017904">
    <property type="entry name" value="ADF/Cofilin"/>
</dbReference>
<dbReference type="InterPro" id="IPR029006">
    <property type="entry name" value="ADF-H/Gelsolin-like_dom_sf"/>
</dbReference>
<dbReference type="CDD" id="cd11286">
    <property type="entry name" value="ADF_cofilin_like"/>
    <property type="match status" value="1"/>
</dbReference>
<dbReference type="GO" id="GO:0016363">
    <property type="term" value="C:nuclear matrix"/>
    <property type="evidence" value="ECO:0007669"/>
    <property type="project" value="UniProtKB-SubCell"/>
</dbReference>
<dbReference type="GO" id="GO:0030042">
    <property type="term" value="P:actin filament depolymerization"/>
    <property type="evidence" value="ECO:0007669"/>
    <property type="project" value="InterPro"/>
</dbReference>
<dbReference type="GO" id="GO:0015629">
    <property type="term" value="C:actin cytoskeleton"/>
    <property type="evidence" value="ECO:0007669"/>
    <property type="project" value="InterPro"/>
</dbReference>
<dbReference type="Pfam" id="PF00241">
    <property type="entry name" value="Cofilin_ADF"/>
    <property type="match status" value="1"/>
</dbReference>
<dbReference type="InterPro" id="IPR002108">
    <property type="entry name" value="ADF-H"/>
</dbReference>
<gene>
    <name evidence="7" type="ORF">PENSTE_c001G02988</name>
</gene>
<evidence type="ECO:0000313" key="8">
    <source>
        <dbReference type="Proteomes" id="UP000191285"/>
    </source>
</evidence>
<keyword evidence="8" id="KW-1185">Reference proteome</keyword>
<dbReference type="PROSITE" id="PS51263">
    <property type="entry name" value="ADF_H"/>
    <property type="match status" value="1"/>
</dbReference>
<dbReference type="OrthoDB" id="10249245at2759"/>
<dbReference type="Gene3D" id="3.40.20.10">
    <property type="entry name" value="Severin"/>
    <property type="match status" value="1"/>
</dbReference>
<dbReference type="STRING" id="303698.A0A1V6TZD6"/>
<dbReference type="SUPFAM" id="SSF55753">
    <property type="entry name" value="Actin depolymerizing proteins"/>
    <property type="match status" value="1"/>
</dbReference>
<comment type="similarity">
    <text evidence="2">Belongs to the actin-binding proteins ADF family.</text>
</comment>
<dbReference type="SMART" id="SM00102">
    <property type="entry name" value="ADF"/>
    <property type="match status" value="1"/>
</dbReference>
<comment type="caution">
    <text evidence="7">The sequence shown here is derived from an EMBL/GenBank/DDBJ whole genome shotgun (WGS) entry which is preliminary data.</text>
</comment>
<organism evidence="7 8">
    <name type="scientific">Penicillium steckii</name>
    <dbReference type="NCBI Taxonomy" id="303698"/>
    <lineage>
        <taxon>Eukaryota</taxon>
        <taxon>Fungi</taxon>
        <taxon>Dikarya</taxon>
        <taxon>Ascomycota</taxon>
        <taxon>Pezizomycotina</taxon>
        <taxon>Eurotiomycetes</taxon>
        <taxon>Eurotiomycetidae</taxon>
        <taxon>Eurotiales</taxon>
        <taxon>Aspergillaceae</taxon>
        <taxon>Penicillium</taxon>
    </lineage>
</organism>
<reference evidence="8" key="1">
    <citation type="journal article" date="2017" name="Nat. Microbiol.">
        <title>Global analysis of biosynthetic gene clusters reveals vast potential of secondary metabolite production in Penicillium species.</title>
        <authorList>
            <person name="Nielsen J.C."/>
            <person name="Grijseels S."/>
            <person name="Prigent S."/>
            <person name="Ji B."/>
            <person name="Dainat J."/>
            <person name="Nielsen K.F."/>
            <person name="Frisvad J.C."/>
            <person name="Workman M."/>
            <person name="Nielsen J."/>
        </authorList>
    </citation>
    <scope>NUCLEOTIDE SEQUENCE [LARGE SCALE GENOMIC DNA]</scope>
    <source>
        <strain evidence="8">IBT 24891</strain>
    </source>
</reference>
<dbReference type="GO" id="GO:0003779">
    <property type="term" value="F:actin binding"/>
    <property type="evidence" value="ECO:0007669"/>
    <property type="project" value="UniProtKB-KW"/>
</dbReference>
<evidence type="ECO:0000256" key="3">
    <source>
        <dbReference type="ARBA" id="ARBA00015630"/>
    </source>
</evidence>
<feature type="domain" description="ADF-H" evidence="6">
    <location>
        <begin position="4"/>
        <end position="137"/>
    </location>
</feature>
<protein>
    <recommendedName>
        <fullName evidence="3">Cofilin</fullName>
    </recommendedName>
    <alternativeName>
        <fullName evidence="5">Actin-depolymerizing factor 1</fullName>
    </alternativeName>
</protein>
<dbReference type="Proteomes" id="UP000191285">
    <property type="component" value="Unassembled WGS sequence"/>
</dbReference>
<comment type="subcellular location">
    <subcellularLocation>
        <location evidence="1">Nucleus matrix</location>
    </subcellularLocation>
</comment>
<accession>A0A1V6TZD6</accession>
<dbReference type="EMBL" id="MLKD01000001">
    <property type="protein sequence ID" value="OQE31708.1"/>
    <property type="molecule type" value="Genomic_DNA"/>
</dbReference>
<evidence type="ECO:0000313" key="7">
    <source>
        <dbReference type="EMBL" id="OQE31708.1"/>
    </source>
</evidence>
<dbReference type="AlphaFoldDB" id="A0A1V6TZD6"/>